<organism evidence="2 3">
    <name type="scientific">Durusdinium trenchii</name>
    <dbReference type="NCBI Taxonomy" id="1381693"/>
    <lineage>
        <taxon>Eukaryota</taxon>
        <taxon>Sar</taxon>
        <taxon>Alveolata</taxon>
        <taxon>Dinophyceae</taxon>
        <taxon>Suessiales</taxon>
        <taxon>Symbiodiniaceae</taxon>
        <taxon>Durusdinium</taxon>
    </lineage>
</organism>
<evidence type="ECO:0000256" key="1">
    <source>
        <dbReference type="SAM" id="SignalP"/>
    </source>
</evidence>
<accession>A0ABP0MYB0</accession>
<feature type="chain" id="PRO_5045312292" evidence="1">
    <location>
        <begin position="28"/>
        <end position="221"/>
    </location>
</feature>
<sequence>MASRYSLSTGWLGLLVGMCWLPLSSQASHHAKVFVPQFLSEIGIVANKDEQLSNWLSCLSNWSEDSRFDANLTRIVQLLSSPGVHDPLLAMRAGLQQLADSLHAVLEMAEDCEVKMATETSPSSASPSPREVVQKLKNLVSAGHLNDGFCPFTGKRQRTIGGAEVSDVMEELQVPRKTKRLARIIGKLLLQIQAEGDGPAPAGVAPVNWEMREALFGTAEL</sequence>
<keyword evidence="3" id="KW-1185">Reference proteome</keyword>
<proteinExistence type="predicted"/>
<gene>
    <name evidence="2" type="ORF">CCMP2556_LOCUS27985</name>
</gene>
<name>A0ABP0MYB0_9DINO</name>
<dbReference type="EMBL" id="CAXAMN010020680">
    <property type="protein sequence ID" value="CAK9056473.1"/>
    <property type="molecule type" value="Genomic_DNA"/>
</dbReference>
<dbReference type="Proteomes" id="UP001642484">
    <property type="component" value="Unassembled WGS sequence"/>
</dbReference>
<feature type="signal peptide" evidence="1">
    <location>
        <begin position="1"/>
        <end position="27"/>
    </location>
</feature>
<protein>
    <submittedName>
        <fullName evidence="2">Uncharacterized protein</fullName>
    </submittedName>
</protein>
<reference evidence="2 3" key="1">
    <citation type="submission" date="2024-02" db="EMBL/GenBank/DDBJ databases">
        <authorList>
            <person name="Chen Y."/>
            <person name="Shah S."/>
            <person name="Dougan E. K."/>
            <person name="Thang M."/>
            <person name="Chan C."/>
        </authorList>
    </citation>
    <scope>NUCLEOTIDE SEQUENCE [LARGE SCALE GENOMIC DNA]</scope>
</reference>
<keyword evidence="1" id="KW-0732">Signal</keyword>
<comment type="caution">
    <text evidence="2">The sequence shown here is derived from an EMBL/GenBank/DDBJ whole genome shotgun (WGS) entry which is preliminary data.</text>
</comment>
<evidence type="ECO:0000313" key="3">
    <source>
        <dbReference type="Proteomes" id="UP001642484"/>
    </source>
</evidence>
<evidence type="ECO:0000313" key="2">
    <source>
        <dbReference type="EMBL" id="CAK9056473.1"/>
    </source>
</evidence>